<protein>
    <submittedName>
        <fullName evidence="2">Type I restriction enzyme HsdR N-terminal domain-containing protein</fullName>
    </submittedName>
</protein>
<reference evidence="2 3" key="1">
    <citation type="submission" date="2023-04" db="EMBL/GenBank/DDBJ databases">
        <title>Funneling lignin-derived compounds into biodiesel using alkali-halophilic Citricoccus sp. P2.</title>
        <authorList>
            <person name="Luo C.-B."/>
        </authorList>
    </citation>
    <scope>NUCLEOTIDE SEQUENCE [LARGE SCALE GENOMIC DNA]</scope>
    <source>
        <strain evidence="2 3">P2</strain>
    </source>
</reference>
<keyword evidence="3" id="KW-1185">Reference proteome</keyword>
<dbReference type="Proteomes" id="UP001219037">
    <property type="component" value="Chromosome"/>
</dbReference>
<organism evidence="2 3">
    <name type="scientific">Citricoccus muralis</name>
    <dbReference type="NCBI Taxonomy" id="169134"/>
    <lineage>
        <taxon>Bacteria</taxon>
        <taxon>Bacillati</taxon>
        <taxon>Actinomycetota</taxon>
        <taxon>Actinomycetes</taxon>
        <taxon>Micrococcales</taxon>
        <taxon>Micrococcaceae</taxon>
        <taxon>Citricoccus</taxon>
    </lineage>
</organism>
<dbReference type="InterPro" id="IPR017035">
    <property type="entry name" value="UCP035009_HsdR_All3000-type"/>
</dbReference>
<feature type="domain" description="Restriction endonuclease type I HsdR N-terminal" evidence="1">
    <location>
        <begin position="46"/>
        <end position="127"/>
    </location>
</feature>
<dbReference type="PIRSF" id="PIRSF035009">
    <property type="entry name" value="UCP035009_HSDR_N"/>
    <property type="match status" value="1"/>
</dbReference>
<evidence type="ECO:0000313" key="2">
    <source>
        <dbReference type="EMBL" id="WFP17130.1"/>
    </source>
</evidence>
<accession>A0ABY8H7L0</accession>
<gene>
    <name evidence="2" type="ORF">P8192_03110</name>
</gene>
<evidence type="ECO:0000313" key="3">
    <source>
        <dbReference type="Proteomes" id="UP001219037"/>
    </source>
</evidence>
<name>A0ABY8H7L0_9MICC</name>
<dbReference type="Pfam" id="PF04313">
    <property type="entry name" value="HSDR_N"/>
    <property type="match status" value="1"/>
</dbReference>
<dbReference type="RefSeq" id="WP_278158431.1">
    <property type="nucleotide sequence ID" value="NZ_CP121252.1"/>
</dbReference>
<dbReference type="EMBL" id="CP121252">
    <property type="protein sequence ID" value="WFP17130.1"/>
    <property type="molecule type" value="Genomic_DNA"/>
</dbReference>
<evidence type="ECO:0000259" key="1">
    <source>
        <dbReference type="Pfam" id="PF04313"/>
    </source>
</evidence>
<sequence length="370" mass="42237">MNFSERLYSLAAKMHQQKDLIATEEATKNALVMPFISSILGYDVFNPLEVVPEFTADLGIKKGEKIDYAIVRDGEIQMLVECKSLTSNLKLEHASQLFRYFAVTKARIAILTNGEQYQFYTDLDAPNKMDSKPFLVLDLNDIDDALLPELKKLSKEDFDLESVVNAAEELKYISAIKRRIGDFFHEADDDWVKFIASKVYEGPVTQRVREQFASLIAKATRQFLRDQVNDRLKTALGDTAVSVESGASLAENLSSEEVVDQDLQEAVVEDDGIETTIEELEGFHIIRAIVCSEVAPERIYYRDSKSYFAIMLDDNNRRSIARLHFNRSQKYIGTFDEERRETRHPINGLVDIYQFADSLRTTTKQILESL</sequence>
<dbReference type="InterPro" id="IPR007409">
    <property type="entry name" value="Restrct_endonuc_type1_HsdR_N"/>
</dbReference>
<proteinExistence type="predicted"/>